<gene>
    <name evidence="2" type="ORF">GS601_08030</name>
</gene>
<reference evidence="2" key="1">
    <citation type="submission" date="2019-12" db="EMBL/GenBank/DDBJ databases">
        <title>High-Quality draft genome sequences of three cyanobacteria isolated from the limestone walls of the Old Cathedral of Coimbra.</title>
        <authorList>
            <person name="Tiago I."/>
            <person name="Soares F."/>
            <person name="Portugal A."/>
        </authorList>
    </citation>
    <scope>NUCLEOTIDE SEQUENCE</scope>
    <source>
        <strain evidence="2">A</strain>
    </source>
</reference>
<dbReference type="Proteomes" id="UP000646053">
    <property type="component" value="Unassembled WGS sequence"/>
</dbReference>
<comment type="caution">
    <text evidence="2">The sequence shown here is derived from an EMBL/GenBank/DDBJ whole genome shotgun (WGS) entry which is preliminary data.</text>
</comment>
<dbReference type="AlphaFoldDB" id="A0A8J8CMG7"/>
<feature type="transmembrane region" description="Helical" evidence="1">
    <location>
        <begin position="38"/>
        <end position="60"/>
    </location>
</feature>
<keyword evidence="3" id="KW-1185">Reference proteome</keyword>
<proteinExistence type="predicted"/>
<dbReference type="RefSeq" id="WP_162422739.1">
    <property type="nucleotide sequence ID" value="NZ_WVIE01000007.1"/>
</dbReference>
<sequence length="155" mass="16851">MDALKRSPAIAARLRFAPLQGLAVPISAYRMGQRLKGYALRFVGSAVWLLPALGIVAWAVSGVGLDWWLSRAYTTEKVLKLTASPAPPVVVVAIDVSIHRQQQFSIATVRTAGSPLRTLKFEFPVSDLAQIEAAIAQELGVSRSQVNRLMRVSVK</sequence>
<protein>
    <submittedName>
        <fullName evidence="2">Uncharacterized protein</fullName>
    </submittedName>
</protein>
<evidence type="ECO:0000256" key="1">
    <source>
        <dbReference type="SAM" id="Phobius"/>
    </source>
</evidence>
<organism evidence="2 3">
    <name type="scientific">Myxacorys almedinensis A</name>
    <dbReference type="NCBI Taxonomy" id="2690445"/>
    <lineage>
        <taxon>Bacteria</taxon>
        <taxon>Bacillati</taxon>
        <taxon>Cyanobacteriota</taxon>
        <taxon>Cyanophyceae</taxon>
        <taxon>Leptolyngbyales</taxon>
        <taxon>Leptolyngbyaceae</taxon>
        <taxon>Myxacorys</taxon>
        <taxon>Myxacorys almedinensis</taxon>
    </lineage>
</organism>
<keyword evidence="1" id="KW-0812">Transmembrane</keyword>
<evidence type="ECO:0000313" key="3">
    <source>
        <dbReference type="Proteomes" id="UP000646053"/>
    </source>
</evidence>
<keyword evidence="1" id="KW-1133">Transmembrane helix</keyword>
<name>A0A8J8CMG7_9CYAN</name>
<evidence type="ECO:0000313" key="2">
    <source>
        <dbReference type="EMBL" id="NDJ17237.1"/>
    </source>
</evidence>
<keyword evidence="1" id="KW-0472">Membrane</keyword>
<accession>A0A8J8CMG7</accession>
<dbReference type="EMBL" id="WVIE01000007">
    <property type="protein sequence ID" value="NDJ17237.1"/>
    <property type="molecule type" value="Genomic_DNA"/>
</dbReference>